<dbReference type="EMBL" id="LK023379">
    <property type="protein sequence ID" value="CDS13193.1"/>
    <property type="molecule type" value="Genomic_DNA"/>
</dbReference>
<feature type="compositionally biased region" description="Low complexity" evidence="5">
    <location>
        <begin position="599"/>
        <end position="624"/>
    </location>
</feature>
<evidence type="ECO:0000313" key="7">
    <source>
        <dbReference type="EMBL" id="CDS13193.1"/>
    </source>
</evidence>
<feature type="domain" description="RGS" evidence="6">
    <location>
        <begin position="8"/>
        <end position="69"/>
    </location>
</feature>
<evidence type="ECO:0000256" key="5">
    <source>
        <dbReference type="SAM" id="MobiDB-lite"/>
    </source>
</evidence>
<dbReference type="InterPro" id="IPR044926">
    <property type="entry name" value="RGS_subdomain_2"/>
</dbReference>
<evidence type="ECO:0000256" key="3">
    <source>
        <dbReference type="ARBA" id="ARBA00022827"/>
    </source>
</evidence>
<protein>
    <recommendedName>
        <fullName evidence="6">RGS domain-containing protein</fullName>
    </recommendedName>
</protein>
<dbReference type="OrthoDB" id="202203at2759"/>
<dbReference type="InterPro" id="IPR036305">
    <property type="entry name" value="RGS_sf"/>
</dbReference>
<keyword evidence="3" id="KW-0274">FAD</keyword>
<evidence type="ECO:0000256" key="1">
    <source>
        <dbReference type="ARBA" id="ARBA00006442"/>
    </source>
</evidence>
<dbReference type="PANTHER" id="PTHR43735">
    <property type="entry name" value="APOPTOSIS-INDUCING FACTOR 1"/>
    <property type="match status" value="1"/>
</dbReference>
<feature type="compositionally biased region" description="Polar residues" evidence="5">
    <location>
        <begin position="569"/>
        <end position="586"/>
    </location>
</feature>
<evidence type="ECO:0000256" key="2">
    <source>
        <dbReference type="ARBA" id="ARBA00022630"/>
    </source>
</evidence>
<name>A0A077X1S0_9FUNG</name>
<dbReference type="GO" id="GO:0004174">
    <property type="term" value="F:electron-transferring-flavoprotein dehydrogenase activity"/>
    <property type="evidence" value="ECO:0007669"/>
    <property type="project" value="TreeGrafter"/>
</dbReference>
<dbReference type="SUPFAM" id="SSF48097">
    <property type="entry name" value="Regulator of G-protein signaling, RGS"/>
    <property type="match status" value="1"/>
</dbReference>
<gene>
    <name evidence="7" type="ORF">LRAMOSA05371</name>
</gene>
<feature type="region of interest" description="Disordered" evidence="5">
    <location>
        <begin position="651"/>
        <end position="700"/>
    </location>
</feature>
<reference evidence="7" key="1">
    <citation type="journal article" date="2014" name="Genome Announc.">
        <title>De novo whole-genome sequence and genome annotation of Lichtheimia ramosa.</title>
        <authorList>
            <person name="Linde J."/>
            <person name="Schwartze V."/>
            <person name="Binder U."/>
            <person name="Lass-Florl C."/>
            <person name="Voigt K."/>
            <person name="Horn F."/>
        </authorList>
    </citation>
    <scope>NUCLEOTIDE SEQUENCE</scope>
    <source>
        <strain evidence="7">JMRC FSU:6197</strain>
    </source>
</reference>
<dbReference type="PANTHER" id="PTHR43735:SF3">
    <property type="entry name" value="FERROPTOSIS SUPPRESSOR PROTEIN 1"/>
    <property type="match status" value="1"/>
</dbReference>
<dbReference type="Pfam" id="PF00615">
    <property type="entry name" value="RGS"/>
    <property type="match status" value="1"/>
</dbReference>
<proteinExistence type="inferred from homology"/>
<dbReference type="GO" id="GO:0050660">
    <property type="term" value="F:flavin adenine dinucleotide binding"/>
    <property type="evidence" value="ECO:0007669"/>
    <property type="project" value="TreeGrafter"/>
</dbReference>
<dbReference type="Pfam" id="PF07992">
    <property type="entry name" value="Pyr_redox_2"/>
    <property type="match status" value="1"/>
</dbReference>
<keyword evidence="4" id="KW-0560">Oxidoreductase</keyword>
<dbReference type="InterPro" id="IPR016137">
    <property type="entry name" value="RGS"/>
</dbReference>
<evidence type="ECO:0000259" key="6">
    <source>
        <dbReference type="PROSITE" id="PS50132"/>
    </source>
</evidence>
<dbReference type="AlphaFoldDB" id="A0A077X1S0"/>
<feature type="compositionally biased region" description="Basic residues" evidence="5">
    <location>
        <begin position="654"/>
        <end position="678"/>
    </location>
</feature>
<dbReference type="PRINTS" id="PR00469">
    <property type="entry name" value="PNDRDTASEII"/>
</dbReference>
<feature type="region of interest" description="Disordered" evidence="5">
    <location>
        <begin position="550"/>
        <end position="624"/>
    </location>
</feature>
<dbReference type="InterPro" id="IPR023753">
    <property type="entry name" value="FAD/NAD-binding_dom"/>
</dbReference>
<dbReference type="InterPro" id="IPR036188">
    <property type="entry name" value="FAD/NAD-bd_sf"/>
</dbReference>
<evidence type="ECO:0000256" key="4">
    <source>
        <dbReference type="ARBA" id="ARBA00023002"/>
    </source>
</evidence>
<dbReference type="Gene3D" id="1.10.167.10">
    <property type="entry name" value="Regulator of G-protein Signalling 4, domain 2"/>
    <property type="match status" value="1"/>
</dbReference>
<organism evidence="7">
    <name type="scientific">Lichtheimia ramosa</name>
    <dbReference type="NCBI Taxonomy" id="688394"/>
    <lineage>
        <taxon>Eukaryota</taxon>
        <taxon>Fungi</taxon>
        <taxon>Fungi incertae sedis</taxon>
        <taxon>Mucoromycota</taxon>
        <taxon>Mucoromycotina</taxon>
        <taxon>Mucoromycetes</taxon>
        <taxon>Mucorales</taxon>
        <taxon>Lichtheimiaceae</taxon>
        <taxon>Lichtheimia</taxon>
    </lineage>
</organism>
<dbReference type="GO" id="GO:0005737">
    <property type="term" value="C:cytoplasm"/>
    <property type="evidence" value="ECO:0007669"/>
    <property type="project" value="TreeGrafter"/>
</dbReference>
<dbReference type="Gene3D" id="3.50.50.100">
    <property type="match status" value="1"/>
</dbReference>
<keyword evidence="2" id="KW-0285">Flavoprotein</keyword>
<accession>A0A077X1S0</accession>
<comment type="similarity">
    <text evidence="1">Belongs to the FAD-dependent oxidoreductase family.</text>
</comment>
<dbReference type="PRINTS" id="PR00368">
    <property type="entry name" value="FADPNR"/>
</dbReference>
<dbReference type="SUPFAM" id="SSF51905">
    <property type="entry name" value="FAD/NAD(P)-binding domain"/>
    <property type="match status" value="1"/>
</dbReference>
<sequence>MTSKSEDLLHDVLSEPKLLHSFESYLRQINAHENLLFIEAISQLRYDNAFTNFEVALNRIYKSFLSDNANLKLHSVTTKNQVEQDMEGLHWAIIRREDAVKILEETERQVLATLRNKLDDFIRLKHLDISDFDHSPSKPQIRVVIVGGGFTGFTVASILDPMPLFHVTVIDTKDSFEYTPGIIKKLVNPEESSSMRVRHDSYVKNGRVLIGFANNVNDDVKSLQVEFDYLVVATGSSYSSQLKSTDMSVLYRITGLEQVNAELINARRILIVGGGLVGCELASEIALRTFPGKYPRKEITLVESHDKIIRRTDDYQRERAMDYLQNLGIEVICNDRIVDLEGSENGGNYLGASGRVYSGYDKVFMATGTRPNSQILQNSGELDACVDSWGRIKVKPSLQIDHYRCPHIFAGGDVTNVIEEKTGYAATLAGVCIARNICRLVKGKAPLRQGTKGTMPAPDKPLHGIHSQGGIGKQRLGLLKKKFAFLNPAWAALKLFDEQQYLRMVQGEAMNSSQVFGRMPRKLDLPHGYAYHSHSHSSYSLASLEASLDQHIPQASTSSVHQHHHFHQNQRSNTLLTPTPRQTRSYTGGKPKREYKTWSSSSSTRLSSISQASSSGSSSGSSTASLHDFVTNHFTFGKHALEPQRSMDNISRSCAKHQQHHRQQQSKKQHHSPRHFRRSSMPSVTNIEWAAPPSLRSVKI</sequence>
<dbReference type="PROSITE" id="PS50132">
    <property type="entry name" value="RGS"/>
    <property type="match status" value="1"/>
</dbReference>